<dbReference type="EMBL" id="CDMZ01004901">
    <property type="protein sequence ID" value="CEM51286.1"/>
    <property type="molecule type" value="Genomic_DNA"/>
</dbReference>
<organism evidence="1">
    <name type="scientific">Chromera velia CCMP2878</name>
    <dbReference type="NCBI Taxonomy" id="1169474"/>
    <lineage>
        <taxon>Eukaryota</taxon>
        <taxon>Sar</taxon>
        <taxon>Alveolata</taxon>
        <taxon>Colpodellida</taxon>
        <taxon>Chromeraceae</taxon>
        <taxon>Chromera</taxon>
    </lineage>
</organism>
<reference evidence="1" key="1">
    <citation type="submission" date="2014-11" db="EMBL/GenBank/DDBJ databases">
        <authorList>
            <person name="Otto D Thomas"/>
            <person name="Naeem Raeece"/>
        </authorList>
    </citation>
    <scope>NUCLEOTIDE SEQUENCE</scope>
</reference>
<dbReference type="VEuPathDB" id="CryptoDB:Cvel_10522"/>
<dbReference type="AlphaFoldDB" id="A0A0G4I2X6"/>
<name>A0A0G4I2X6_9ALVE</name>
<evidence type="ECO:0000313" key="1">
    <source>
        <dbReference type="EMBL" id="CEM51286.1"/>
    </source>
</evidence>
<sequence length="117" mass="13077">MLEEHIPSFRVLNGYYGWLNEDRTPGRVECEMGNLKIDLECGVALFPKRFEKLFAQNGGTSCGVAECCSLNFYRCAFIAGQAEPRFVKSAIVKLKQILKGPEGFIVKDMLSGHEISL</sequence>
<accession>A0A0G4I2X6</accession>
<protein>
    <submittedName>
        <fullName evidence="1">Uncharacterized protein</fullName>
    </submittedName>
</protein>
<gene>
    <name evidence="1" type="ORF">Cvel_10522</name>
</gene>
<proteinExistence type="predicted"/>